<sequence length="204" mass="23119">MFQRQRNSPDRVGGSRPNYESKTFGNCHLRDTKRLGMVDKKSTDCGRLVVDMEGPNGQTDGPPKANDHTITGMNPAMDRPTSNSCDLDVYKASGRSLKNPDWAKVGINNDTEKMGTWKQVTCNERMEEDISFRVLELGKRTSSDIEDLRQVEMKKVRSSSFQTKGNVEVGYLGIKVDDNASRNSSRAHVMGWWQARILWLCPMW</sequence>
<reference evidence="2" key="2">
    <citation type="submission" date="2023-02" db="EMBL/GenBank/DDBJ databases">
        <authorList>
            <person name="Swenson N.G."/>
            <person name="Wegrzyn J.L."/>
            <person name="Mcevoy S.L."/>
        </authorList>
    </citation>
    <scope>NUCLEOTIDE SEQUENCE</scope>
    <source>
        <strain evidence="2">91603</strain>
        <tissue evidence="2">Leaf</tissue>
    </source>
</reference>
<proteinExistence type="predicted"/>
<evidence type="ECO:0000313" key="2">
    <source>
        <dbReference type="EMBL" id="KAI9191798.1"/>
    </source>
</evidence>
<evidence type="ECO:0000256" key="1">
    <source>
        <dbReference type="SAM" id="MobiDB-lite"/>
    </source>
</evidence>
<feature type="region of interest" description="Disordered" evidence="1">
    <location>
        <begin position="1"/>
        <end position="25"/>
    </location>
</feature>
<name>A0AAD5J9Z7_ACENE</name>
<reference evidence="2" key="1">
    <citation type="journal article" date="2022" name="Plant J.">
        <title>Strategies of tolerance reflected in two North American maple genomes.</title>
        <authorList>
            <person name="McEvoy S.L."/>
            <person name="Sezen U.U."/>
            <person name="Trouern-Trend A."/>
            <person name="McMahon S.M."/>
            <person name="Schaberg P.G."/>
            <person name="Yang J."/>
            <person name="Wegrzyn J.L."/>
            <person name="Swenson N.G."/>
        </authorList>
    </citation>
    <scope>NUCLEOTIDE SEQUENCE</scope>
    <source>
        <strain evidence="2">91603</strain>
    </source>
</reference>
<accession>A0AAD5J9Z7</accession>
<dbReference type="EMBL" id="JAJSOW010000004">
    <property type="protein sequence ID" value="KAI9191798.1"/>
    <property type="molecule type" value="Genomic_DNA"/>
</dbReference>
<gene>
    <name evidence="2" type="ORF">LWI28_013671</name>
</gene>
<dbReference type="AlphaFoldDB" id="A0AAD5J9Z7"/>
<evidence type="ECO:0000313" key="3">
    <source>
        <dbReference type="Proteomes" id="UP001064489"/>
    </source>
</evidence>
<dbReference type="Proteomes" id="UP001064489">
    <property type="component" value="Chromosome 6"/>
</dbReference>
<organism evidence="2 3">
    <name type="scientific">Acer negundo</name>
    <name type="common">Box elder</name>
    <dbReference type="NCBI Taxonomy" id="4023"/>
    <lineage>
        <taxon>Eukaryota</taxon>
        <taxon>Viridiplantae</taxon>
        <taxon>Streptophyta</taxon>
        <taxon>Embryophyta</taxon>
        <taxon>Tracheophyta</taxon>
        <taxon>Spermatophyta</taxon>
        <taxon>Magnoliopsida</taxon>
        <taxon>eudicotyledons</taxon>
        <taxon>Gunneridae</taxon>
        <taxon>Pentapetalae</taxon>
        <taxon>rosids</taxon>
        <taxon>malvids</taxon>
        <taxon>Sapindales</taxon>
        <taxon>Sapindaceae</taxon>
        <taxon>Hippocastanoideae</taxon>
        <taxon>Acereae</taxon>
        <taxon>Acer</taxon>
    </lineage>
</organism>
<comment type="caution">
    <text evidence="2">The sequence shown here is derived from an EMBL/GenBank/DDBJ whole genome shotgun (WGS) entry which is preliminary data.</text>
</comment>
<protein>
    <submittedName>
        <fullName evidence="2">Uncharacterized protein</fullName>
    </submittedName>
</protein>
<keyword evidence="3" id="KW-1185">Reference proteome</keyword>